<organism evidence="2 3">
    <name type="scientific">Molossus molossus</name>
    <name type="common">Pallas' mastiff bat</name>
    <name type="synonym">Vespertilio molossus</name>
    <dbReference type="NCBI Taxonomy" id="27622"/>
    <lineage>
        <taxon>Eukaryota</taxon>
        <taxon>Metazoa</taxon>
        <taxon>Chordata</taxon>
        <taxon>Craniata</taxon>
        <taxon>Vertebrata</taxon>
        <taxon>Euteleostomi</taxon>
        <taxon>Mammalia</taxon>
        <taxon>Eutheria</taxon>
        <taxon>Laurasiatheria</taxon>
        <taxon>Chiroptera</taxon>
        <taxon>Yangochiroptera</taxon>
        <taxon>Molossidae</taxon>
        <taxon>Molossus</taxon>
    </lineage>
</organism>
<dbReference type="Proteomes" id="UP000550707">
    <property type="component" value="Unassembled WGS sequence"/>
</dbReference>
<dbReference type="AlphaFoldDB" id="A0A7J8DTS3"/>
<evidence type="ECO:0008006" key="4">
    <source>
        <dbReference type="Google" id="ProtNLM"/>
    </source>
</evidence>
<sequence length="211" mass="23192">MLLSQLTCSLATLAAAAFSAPRMGFPLLSHQSRPPHPSSRGHTASRSCSDIQAIRYTATWYLGPHPIHVVLLLAKGCWGLTSSCWLQKVSSTRVAREVPAVRYPRSCSQGLSGAAGRNWNPVPSFCASLCGCLCLLALSSFATSCCRRTEAPQREWSSQTRAEPAPACILGLPLYFHLRTPRNTTSPHVQCLGLWNRRGRCRQPRRCLNVF</sequence>
<proteinExistence type="predicted"/>
<feature type="signal peptide" evidence="1">
    <location>
        <begin position="1"/>
        <end position="16"/>
    </location>
</feature>
<gene>
    <name evidence="2" type="ORF">HJG59_009188</name>
</gene>
<comment type="caution">
    <text evidence="2">The sequence shown here is derived from an EMBL/GenBank/DDBJ whole genome shotgun (WGS) entry which is preliminary data.</text>
</comment>
<evidence type="ECO:0000313" key="2">
    <source>
        <dbReference type="EMBL" id="KAF6426500.1"/>
    </source>
</evidence>
<evidence type="ECO:0000256" key="1">
    <source>
        <dbReference type="SAM" id="SignalP"/>
    </source>
</evidence>
<dbReference type="EMBL" id="JACASF010000016">
    <property type="protein sequence ID" value="KAF6426500.1"/>
    <property type="molecule type" value="Genomic_DNA"/>
</dbReference>
<feature type="chain" id="PRO_5029581202" description="Secreted protein" evidence="1">
    <location>
        <begin position="17"/>
        <end position="211"/>
    </location>
</feature>
<accession>A0A7J8DTS3</accession>
<keyword evidence="3" id="KW-1185">Reference proteome</keyword>
<keyword evidence="1" id="KW-0732">Signal</keyword>
<name>A0A7J8DTS3_MOLMO</name>
<dbReference type="InParanoid" id="A0A7J8DTS3"/>
<protein>
    <recommendedName>
        <fullName evidence="4">Secreted protein</fullName>
    </recommendedName>
</protein>
<reference evidence="2 3" key="1">
    <citation type="journal article" date="2020" name="Nature">
        <title>Six reference-quality genomes reveal evolution of bat adaptations.</title>
        <authorList>
            <person name="Jebb D."/>
            <person name="Huang Z."/>
            <person name="Pippel M."/>
            <person name="Hughes G.M."/>
            <person name="Lavrichenko K."/>
            <person name="Devanna P."/>
            <person name="Winkler S."/>
            <person name="Jermiin L.S."/>
            <person name="Skirmuntt E.C."/>
            <person name="Katzourakis A."/>
            <person name="Burkitt-Gray L."/>
            <person name="Ray D.A."/>
            <person name="Sullivan K.A.M."/>
            <person name="Roscito J.G."/>
            <person name="Kirilenko B.M."/>
            <person name="Davalos L.M."/>
            <person name="Corthals A.P."/>
            <person name="Power M.L."/>
            <person name="Jones G."/>
            <person name="Ransome R.D."/>
            <person name="Dechmann D.K.N."/>
            <person name="Locatelli A.G."/>
            <person name="Puechmaille S.J."/>
            <person name="Fedrigo O."/>
            <person name="Jarvis E.D."/>
            <person name="Hiller M."/>
            <person name="Vernes S.C."/>
            <person name="Myers E.W."/>
            <person name="Teeling E.C."/>
        </authorList>
    </citation>
    <scope>NUCLEOTIDE SEQUENCE [LARGE SCALE GENOMIC DNA]</scope>
    <source>
        <strain evidence="2">MMolMol1</strain>
        <tissue evidence="2">Muscle</tissue>
    </source>
</reference>
<evidence type="ECO:0000313" key="3">
    <source>
        <dbReference type="Proteomes" id="UP000550707"/>
    </source>
</evidence>